<proteinExistence type="predicted"/>
<protein>
    <submittedName>
        <fullName evidence="1">Uncharacterized protein</fullName>
    </submittedName>
</protein>
<name>A0AAW3C867_9TRYP</name>
<organism evidence="1 2">
    <name type="scientific">Leishmania naiffi</name>
    <dbReference type="NCBI Taxonomy" id="5678"/>
    <lineage>
        <taxon>Eukaryota</taxon>
        <taxon>Discoba</taxon>
        <taxon>Euglenozoa</taxon>
        <taxon>Kinetoplastea</taxon>
        <taxon>Metakinetoplastina</taxon>
        <taxon>Trypanosomatida</taxon>
        <taxon>Trypanosomatidae</taxon>
        <taxon>Leishmaniinae</taxon>
        <taxon>Leishmania</taxon>
        <taxon>Leishmania naiffi species complex</taxon>
    </lineage>
</organism>
<evidence type="ECO:0000313" key="1">
    <source>
        <dbReference type="EMBL" id="KAL0530618.1"/>
    </source>
</evidence>
<dbReference type="Proteomes" id="UP001501274">
    <property type="component" value="Unassembled WGS sequence"/>
</dbReference>
<evidence type="ECO:0000313" key="2">
    <source>
        <dbReference type="Proteomes" id="UP001501274"/>
    </source>
</evidence>
<comment type="caution">
    <text evidence="1">The sequence shown here is derived from an EMBL/GenBank/DDBJ whole genome shotgun (WGS) entry which is preliminary data.</text>
</comment>
<dbReference type="EMBL" id="JBAMZN010000003">
    <property type="protein sequence ID" value="KAL0530618.1"/>
    <property type="molecule type" value="Genomic_DNA"/>
</dbReference>
<gene>
    <name evidence="1" type="ORF">Q4I28_000675</name>
</gene>
<dbReference type="AlphaFoldDB" id="A0AAW3C867"/>
<reference evidence="1 2" key="1">
    <citation type="submission" date="2024-02" db="EMBL/GenBank/DDBJ databases">
        <title>FIRST GENOME SEQUENCES OF Leishmania (Viannia) shawi, Leishmania (Viannia) lindenbergi AND Leishmania (Viannia) utingensis.</title>
        <authorList>
            <person name="Resadore F."/>
            <person name="Custodio M.G.F."/>
            <person name="Boite M.C."/>
            <person name="Cupolillo E."/>
            <person name="Ferreira G.E.M."/>
        </authorList>
    </citation>
    <scope>NUCLEOTIDE SEQUENCE [LARGE SCALE GENOMIC DNA]</scope>
    <source>
        <strain evidence="1 2">MDAS/BR/1979/M5533</strain>
    </source>
</reference>
<sequence>MSRNGFSTAPSARCEAIFNHTDSGVIGRTFGDPGSFRNGWTTHARRRNAKDADTFPARMSCISAVVSAKSAAFSTTGMSSSRVHPSSPGAAARPSRFSTTFLTFAGFRP</sequence>
<accession>A0AAW3C867</accession>
<keyword evidence="2" id="KW-1185">Reference proteome</keyword>